<keyword evidence="6" id="KW-1185">Reference proteome</keyword>
<dbReference type="PANTHER" id="PTHR44688:SF16">
    <property type="entry name" value="DNA-BINDING TRANSCRIPTIONAL ACTIVATOR DEVR_DOSR"/>
    <property type="match status" value="1"/>
</dbReference>
<dbReference type="AlphaFoldDB" id="A0A316C3W7"/>
<feature type="domain" description="HTH luxR-type" evidence="4">
    <location>
        <begin position="180"/>
        <end position="245"/>
    </location>
</feature>
<dbReference type="GO" id="GO:0003677">
    <property type="term" value="F:DNA binding"/>
    <property type="evidence" value="ECO:0007669"/>
    <property type="project" value="UniProtKB-KW"/>
</dbReference>
<dbReference type="RefSeq" id="WP_109613138.1">
    <property type="nucleotide sequence ID" value="NZ_QGGG01000008.1"/>
</dbReference>
<organism evidence="5 6">
    <name type="scientific">Pseudaminobacter salicylatoxidans</name>
    <dbReference type="NCBI Taxonomy" id="93369"/>
    <lineage>
        <taxon>Bacteria</taxon>
        <taxon>Pseudomonadati</taxon>
        <taxon>Pseudomonadota</taxon>
        <taxon>Alphaproteobacteria</taxon>
        <taxon>Hyphomicrobiales</taxon>
        <taxon>Phyllobacteriaceae</taxon>
        <taxon>Pseudaminobacter</taxon>
    </lineage>
</organism>
<sequence>MEAVRLDRTAIETNYAAAAHEPLPAMSIADAARRCRWIAADLHATGSSLFFVSPSADRARLVPCFDSEYPQISASTKLLSGQGGDELSRHARISTIPCWWSNDDTSRSATTLGTLAWASRISLPAPHWSGIAFPVYAERGQCGLIVFVGHDIVLAQNQLAEFHARCFAVFSAVARLCADDSGRIPSISKRELECLKLTANGLTSEEIASRLNLSVHTANQYLTNTTQKLNAVNRMHAVAKGLRLGLIE</sequence>
<evidence type="ECO:0000259" key="4">
    <source>
        <dbReference type="PROSITE" id="PS50043"/>
    </source>
</evidence>
<name>A0A316C3W7_PSESE</name>
<evidence type="ECO:0000313" key="5">
    <source>
        <dbReference type="EMBL" id="PWJ83666.1"/>
    </source>
</evidence>
<dbReference type="InterPro" id="IPR036388">
    <property type="entry name" value="WH-like_DNA-bd_sf"/>
</dbReference>
<dbReference type="OrthoDB" id="8349179at2"/>
<keyword evidence="1" id="KW-0805">Transcription regulation</keyword>
<dbReference type="SMART" id="SM00421">
    <property type="entry name" value="HTH_LUXR"/>
    <property type="match status" value="1"/>
</dbReference>
<evidence type="ECO:0000313" key="6">
    <source>
        <dbReference type="Proteomes" id="UP000245396"/>
    </source>
</evidence>
<evidence type="ECO:0000256" key="2">
    <source>
        <dbReference type="ARBA" id="ARBA00023125"/>
    </source>
</evidence>
<accession>A0A316C3W7</accession>
<keyword evidence="2 5" id="KW-0238">DNA-binding</keyword>
<keyword evidence="3" id="KW-0804">Transcription</keyword>
<dbReference type="PROSITE" id="PS50043">
    <property type="entry name" value="HTH_LUXR_2"/>
    <property type="match status" value="1"/>
</dbReference>
<proteinExistence type="predicted"/>
<reference evidence="5 6" key="1">
    <citation type="submission" date="2018-05" db="EMBL/GenBank/DDBJ databases">
        <title>Genomic Encyclopedia of Type Strains, Phase IV (KMG-IV): sequencing the most valuable type-strain genomes for metagenomic binning, comparative biology and taxonomic classification.</title>
        <authorList>
            <person name="Goeker M."/>
        </authorList>
    </citation>
    <scope>NUCLEOTIDE SEQUENCE [LARGE SCALE GENOMIC DNA]</scope>
    <source>
        <strain evidence="5 6">DSM 6986</strain>
    </source>
</reference>
<evidence type="ECO:0000256" key="3">
    <source>
        <dbReference type="ARBA" id="ARBA00023163"/>
    </source>
</evidence>
<dbReference type="PANTHER" id="PTHR44688">
    <property type="entry name" value="DNA-BINDING TRANSCRIPTIONAL ACTIVATOR DEVR_DOSR"/>
    <property type="match status" value="1"/>
</dbReference>
<gene>
    <name evidence="5" type="ORF">C7441_10858</name>
</gene>
<evidence type="ECO:0000256" key="1">
    <source>
        <dbReference type="ARBA" id="ARBA00023015"/>
    </source>
</evidence>
<dbReference type="GO" id="GO:0006355">
    <property type="term" value="P:regulation of DNA-templated transcription"/>
    <property type="evidence" value="ECO:0007669"/>
    <property type="project" value="InterPro"/>
</dbReference>
<dbReference type="InterPro" id="IPR016032">
    <property type="entry name" value="Sig_transdc_resp-reg_C-effctor"/>
</dbReference>
<dbReference type="EMBL" id="QGGG01000008">
    <property type="protein sequence ID" value="PWJ83666.1"/>
    <property type="molecule type" value="Genomic_DNA"/>
</dbReference>
<comment type="caution">
    <text evidence="5">The sequence shown here is derived from an EMBL/GenBank/DDBJ whole genome shotgun (WGS) entry which is preliminary data.</text>
</comment>
<dbReference type="InterPro" id="IPR000792">
    <property type="entry name" value="Tscrpt_reg_LuxR_C"/>
</dbReference>
<protein>
    <submittedName>
        <fullName evidence="5">DNA-binding CsgD family transcriptional regulator</fullName>
    </submittedName>
</protein>
<dbReference type="SUPFAM" id="SSF46894">
    <property type="entry name" value="C-terminal effector domain of the bipartite response regulators"/>
    <property type="match status" value="1"/>
</dbReference>
<dbReference type="Pfam" id="PF00196">
    <property type="entry name" value="GerE"/>
    <property type="match status" value="1"/>
</dbReference>
<dbReference type="PRINTS" id="PR00038">
    <property type="entry name" value="HTHLUXR"/>
</dbReference>
<dbReference type="STRING" id="1192868.GCA_000304395_03732"/>
<dbReference type="Gene3D" id="1.10.10.10">
    <property type="entry name" value="Winged helix-like DNA-binding domain superfamily/Winged helix DNA-binding domain"/>
    <property type="match status" value="1"/>
</dbReference>
<dbReference type="CDD" id="cd06170">
    <property type="entry name" value="LuxR_C_like"/>
    <property type="match status" value="1"/>
</dbReference>
<dbReference type="Proteomes" id="UP000245396">
    <property type="component" value="Unassembled WGS sequence"/>
</dbReference>